<name>A0A0B7C070_9EUPU</name>
<evidence type="ECO:0000313" key="1">
    <source>
        <dbReference type="EMBL" id="CEK98608.1"/>
    </source>
</evidence>
<sequence length="67" mass="7089">RCGKSVFTFSAGYSSAFSSDLLPGCSILKCFMKTGPASAHPNVSSNTTALNIILDCKREIPLFVNSS</sequence>
<gene>
    <name evidence="1" type="primary">ORF219145</name>
</gene>
<dbReference type="AlphaFoldDB" id="A0A0B7C070"/>
<protein>
    <submittedName>
        <fullName evidence="1">Uncharacterized protein</fullName>
    </submittedName>
</protein>
<organism evidence="1">
    <name type="scientific">Arion vulgaris</name>
    <dbReference type="NCBI Taxonomy" id="1028688"/>
    <lineage>
        <taxon>Eukaryota</taxon>
        <taxon>Metazoa</taxon>
        <taxon>Spiralia</taxon>
        <taxon>Lophotrochozoa</taxon>
        <taxon>Mollusca</taxon>
        <taxon>Gastropoda</taxon>
        <taxon>Heterobranchia</taxon>
        <taxon>Euthyneura</taxon>
        <taxon>Panpulmonata</taxon>
        <taxon>Eupulmonata</taxon>
        <taxon>Stylommatophora</taxon>
        <taxon>Helicina</taxon>
        <taxon>Arionoidea</taxon>
        <taxon>Arionidae</taxon>
        <taxon>Arion</taxon>
    </lineage>
</organism>
<proteinExistence type="predicted"/>
<accession>A0A0B7C070</accession>
<dbReference type="EMBL" id="HACG01051737">
    <property type="protein sequence ID" value="CEK98608.1"/>
    <property type="molecule type" value="Transcribed_RNA"/>
</dbReference>
<feature type="non-terminal residue" evidence="1">
    <location>
        <position position="67"/>
    </location>
</feature>
<reference evidence="1" key="1">
    <citation type="submission" date="2014-12" db="EMBL/GenBank/DDBJ databases">
        <title>Insight into the proteome of Arion vulgaris.</title>
        <authorList>
            <person name="Aradska J."/>
            <person name="Bulat T."/>
            <person name="Smidak R."/>
            <person name="Sarate P."/>
            <person name="Gangsoo J."/>
            <person name="Sialana F."/>
            <person name="Bilban M."/>
            <person name="Lubec G."/>
        </authorList>
    </citation>
    <scope>NUCLEOTIDE SEQUENCE</scope>
    <source>
        <tissue evidence="1">Skin</tissue>
    </source>
</reference>
<feature type="non-terminal residue" evidence="1">
    <location>
        <position position="1"/>
    </location>
</feature>